<evidence type="ECO:0000313" key="2">
    <source>
        <dbReference type="Proteomes" id="UP000566324"/>
    </source>
</evidence>
<comment type="caution">
    <text evidence="1">The sequence shown here is derived from an EMBL/GenBank/DDBJ whole genome shotgun (WGS) entry which is preliminary data.</text>
</comment>
<dbReference type="Proteomes" id="UP000566324">
    <property type="component" value="Unassembled WGS sequence"/>
</dbReference>
<proteinExistence type="predicted"/>
<dbReference type="RefSeq" id="WP_184065902.1">
    <property type="nucleotide sequence ID" value="NZ_JACHNZ010000008.1"/>
</dbReference>
<name>A0A7W7F5F4_9SPHN</name>
<accession>A0A7W7F5F4</accession>
<dbReference type="AlphaFoldDB" id="A0A7W7F5F4"/>
<evidence type="ECO:0000313" key="1">
    <source>
        <dbReference type="EMBL" id="MBB4631355.1"/>
    </source>
</evidence>
<keyword evidence="2" id="KW-1185">Reference proteome</keyword>
<protein>
    <submittedName>
        <fullName evidence="1">Uncharacterized protein</fullName>
    </submittedName>
</protein>
<dbReference type="EMBL" id="JACHNZ010000008">
    <property type="protein sequence ID" value="MBB4631355.1"/>
    <property type="molecule type" value="Genomic_DNA"/>
</dbReference>
<reference evidence="1 2" key="1">
    <citation type="submission" date="2020-08" db="EMBL/GenBank/DDBJ databases">
        <title>Genomic Encyclopedia of Type Strains, Phase IV (KMG-IV): sequencing the most valuable type-strain genomes for metagenomic binning, comparative biology and taxonomic classification.</title>
        <authorList>
            <person name="Goeker M."/>
        </authorList>
    </citation>
    <scope>NUCLEOTIDE SEQUENCE [LARGE SCALE GENOMIC DNA]</scope>
    <source>
        <strain evidence="1 2">DSM 17328</strain>
    </source>
</reference>
<sequence length="199" mass="21601">MPSDLPEIPEAPSEKAAESARIRRRWLSLGETVAVVAVVISALTLWNNYDERKSAEAERSAEKAPTPKSIGLIATDAGGAGLDFKAADCALQSTDIRFPAALGVGPESTVLKHRIEADWFESALLKALDKDVRDGRLPVAITSRCEAADGPRTETAIYDIVYHIQSRAILGRTLKLRGLIRRKAAQEDGLSELDGLWKP</sequence>
<organism evidence="1 2">
    <name type="scientific">Sphingosinicella soli</name>
    <dbReference type="NCBI Taxonomy" id="333708"/>
    <lineage>
        <taxon>Bacteria</taxon>
        <taxon>Pseudomonadati</taxon>
        <taxon>Pseudomonadota</taxon>
        <taxon>Alphaproteobacteria</taxon>
        <taxon>Sphingomonadales</taxon>
        <taxon>Sphingosinicellaceae</taxon>
        <taxon>Sphingosinicella</taxon>
    </lineage>
</organism>
<gene>
    <name evidence="1" type="ORF">GGQ98_000963</name>
</gene>